<accession>X1MYK1</accession>
<organism evidence="1">
    <name type="scientific">marine sediment metagenome</name>
    <dbReference type="NCBI Taxonomy" id="412755"/>
    <lineage>
        <taxon>unclassified sequences</taxon>
        <taxon>metagenomes</taxon>
        <taxon>ecological metagenomes</taxon>
    </lineage>
</organism>
<dbReference type="AlphaFoldDB" id="X1MYK1"/>
<sequence length="128" mass="14727">HRQALVAPSWKYMLNYETEWMNRDQIVASTYEAGRRLNQLKAKHGLISNEVAQATEHRISMALEMLHRIDDIVAQSAYSDLDEKLSSLKPTVDEVSMSTVCEKTELKLPTPFIKLRLAQALWSLVTRR</sequence>
<gene>
    <name evidence="1" type="ORF">S06H3_29207</name>
</gene>
<protein>
    <submittedName>
        <fullName evidence="1">Uncharacterized protein</fullName>
    </submittedName>
</protein>
<feature type="non-terminal residue" evidence="1">
    <location>
        <position position="1"/>
    </location>
</feature>
<comment type="caution">
    <text evidence="1">The sequence shown here is derived from an EMBL/GenBank/DDBJ whole genome shotgun (WGS) entry which is preliminary data.</text>
</comment>
<dbReference type="EMBL" id="BARV01017100">
    <property type="protein sequence ID" value="GAI19730.1"/>
    <property type="molecule type" value="Genomic_DNA"/>
</dbReference>
<evidence type="ECO:0000313" key="1">
    <source>
        <dbReference type="EMBL" id="GAI19730.1"/>
    </source>
</evidence>
<name>X1MYK1_9ZZZZ</name>
<reference evidence="1" key="1">
    <citation type="journal article" date="2014" name="Front. Microbiol.">
        <title>High frequency of phylogenetically diverse reductive dehalogenase-homologous genes in deep subseafloor sedimentary metagenomes.</title>
        <authorList>
            <person name="Kawai M."/>
            <person name="Futagami T."/>
            <person name="Toyoda A."/>
            <person name="Takaki Y."/>
            <person name="Nishi S."/>
            <person name="Hori S."/>
            <person name="Arai W."/>
            <person name="Tsubouchi T."/>
            <person name="Morono Y."/>
            <person name="Uchiyama I."/>
            <person name="Ito T."/>
            <person name="Fujiyama A."/>
            <person name="Inagaki F."/>
            <person name="Takami H."/>
        </authorList>
    </citation>
    <scope>NUCLEOTIDE SEQUENCE</scope>
    <source>
        <strain evidence="1">Expedition CK06-06</strain>
    </source>
</reference>
<proteinExistence type="predicted"/>